<name>A0A4V3XA60_9APHY</name>
<proteinExistence type="predicted"/>
<evidence type="ECO:0000313" key="1">
    <source>
        <dbReference type="EMBL" id="THG96862.1"/>
    </source>
</evidence>
<evidence type="ECO:0000313" key="2">
    <source>
        <dbReference type="Proteomes" id="UP000309038"/>
    </source>
</evidence>
<dbReference type="EMBL" id="SGPJ01000205">
    <property type="protein sequence ID" value="THG96862.1"/>
    <property type="molecule type" value="Genomic_DNA"/>
</dbReference>
<gene>
    <name evidence="1" type="ORF">EW026_g5044</name>
</gene>
<organism evidence="1 2">
    <name type="scientific">Hermanssonia centrifuga</name>
    <dbReference type="NCBI Taxonomy" id="98765"/>
    <lineage>
        <taxon>Eukaryota</taxon>
        <taxon>Fungi</taxon>
        <taxon>Dikarya</taxon>
        <taxon>Basidiomycota</taxon>
        <taxon>Agaricomycotina</taxon>
        <taxon>Agaricomycetes</taxon>
        <taxon>Polyporales</taxon>
        <taxon>Meruliaceae</taxon>
        <taxon>Hermanssonia</taxon>
    </lineage>
</organism>
<accession>A0A4V3XA60</accession>
<sequence length="250" mass="27719">MAIEAHETQIDVLDISATQPIGHDAKRTFQSFPGSQYVLPSDAVEKDRLALQHQLLKRVFENRAILPPITFPLHSKILDSGTGSDSWLLRYNYRNGSEHSQRCSEYSHRGGWVQIGEVGPWTAGSVTATHKSLVEALFEFKGLHLDCLKFIAELLREAGFIAIYEEERSIPLGKWGGQDGIDGRDNFIGVFRGMKTPILNAGGLGFVQTEGEFDSLLDAVEQEWDETSGAEIKFSVIYATKPIPVPMASL</sequence>
<dbReference type="AlphaFoldDB" id="A0A4V3XA60"/>
<reference evidence="1 2" key="1">
    <citation type="submission" date="2019-02" db="EMBL/GenBank/DDBJ databases">
        <title>Genome sequencing of the rare red list fungi Phlebia centrifuga.</title>
        <authorList>
            <person name="Buettner E."/>
            <person name="Kellner H."/>
        </authorList>
    </citation>
    <scope>NUCLEOTIDE SEQUENCE [LARGE SCALE GENOMIC DNA]</scope>
    <source>
        <strain evidence="1 2">DSM 108282</strain>
    </source>
</reference>
<keyword evidence="2" id="KW-1185">Reference proteome</keyword>
<dbReference type="Proteomes" id="UP000309038">
    <property type="component" value="Unassembled WGS sequence"/>
</dbReference>
<protein>
    <submittedName>
        <fullName evidence="1">Uncharacterized protein</fullName>
    </submittedName>
</protein>
<comment type="caution">
    <text evidence="1">The sequence shown here is derived from an EMBL/GenBank/DDBJ whole genome shotgun (WGS) entry which is preliminary data.</text>
</comment>